<protein>
    <submittedName>
        <fullName evidence="3">DNA-binding XRE family transcriptional regulator</fullName>
    </submittedName>
</protein>
<dbReference type="Pfam" id="PF01381">
    <property type="entry name" value="HTH_3"/>
    <property type="match status" value="1"/>
</dbReference>
<evidence type="ECO:0000313" key="4">
    <source>
        <dbReference type="Proteomes" id="UP000576393"/>
    </source>
</evidence>
<dbReference type="InterPro" id="IPR010982">
    <property type="entry name" value="Lambda_DNA-bd_dom_sf"/>
</dbReference>
<keyword evidence="1 3" id="KW-0238">DNA-binding</keyword>
<gene>
    <name evidence="3" type="ORF">HDA43_003793</name>
</gene>
<dbReference type="CDD" id="cd00093">
    <property type="entry name" value="HTH_XRE"/>
    <property type="match status" value="1"/>
</dbReference>
<evidence type="ECO:0000256" key="1">
    <source>
        <dbReference type="ARBA" id="ARBA00023125"/>
    </source>
</evidence>
<dbReference type="EMBL" id="JACCCO010000002">
    <property type="protein sequence ID" value="NYF41592.1"/>
    <property type="molecule type" value="Genomic_DNA"/>
</dbReference>
<name>A0A852UW62_9ACTN</name>
<organism evidence="3 4">
    <name type="scientific">Streptosporangium sandarakinum</name>
    <dbReference type="NCBI Taxonomy" id="1260955"/>
    <lineage>
        <taxon>Bacteria</taxon>
        <taxon>Bacillati</taxon>
        <taxon>Actinomycetota</taxon>
        <taxon>Actinomycetes</taxon>
        <taxon>Streptosporangiales</taxon>
        <taxon>Streptosporangiaceae</taxon>
        <taxon>Streptosporangium</taxon>
    </lineage>
</organism>
<comment type="caution">
    <text evidence="3">The sequence shown here is derived from an EMBL/GenBank/DDBJ whole genome shotgun (WGS) entry which is preliminary data.</text>
</comment>
<dbReference type="PANTHER" id="PTHR46558:SF4">
    <property type="entry name" value="DNA-BIDING PHAGE PROTEIN"/>
    <property type="match status" value="1"/>
</dbReference>
<evidence type="ECO:0000313" key="3">
    <source>
        <dbReference type="EMBL" id="NYF41592.1"/>
    </source>
</evidence>
<feature type="domain" description="HTH cro/C1-type" evidence="2">
    <location>
        <begin position="45"/>
        <end position="99"/>
    </location>
</feature>
<sequence length="116" mass="12890">MTSMNPRSGVVINALLLPSLYKALRIRNAFYVGGKEKRTDLHNRIAVLRAERGVSRAEVAEAVGVNPQTIGFLERGDYGPSLDLALKICEFFQLPVEAVFSRHPFQPMSQQLYGGQ</sequence>
<accession>A0A852UW62</accession>
<dbReference type="SUPFAM" id="SSF47413">
    <property type="entry name" value="lambda repressor-like DNA-binding domains"/>
    <property type="match status" value="1"/>
</dbReference>
<dbReference type="Gene3D" id="1.10.260.40">
    <property type="entry name" value="lambda repressor-like DNA-binding domains"/>
    <property type="match status" value="1"/>
</dbReference>
<reference evidence="3 4" key="1">
    <citation type="submission" date="2020-07" db="EMBL/GenBank/DDBJ databases">
        <title>Sequencing the genomes of 1000 actinobacteria strains.</title>
        <authorList>
            <person name="Klenk H.-P."/>
        </authorList>
    </citation>
    <scope>NUCLEOTIDE SEQUENCE [LARGE SCALE GENOMIC DNA]</scope>
    <source>
        <strain evidence="3 4">DSM 45763</strain>
    </source>
</reference>
<dbReference type="PANTHER" id="PTHR46558">
    <property type="entry name" value="TRACRIPTIONAL REGULATORY PROTEIN-RELATED-RELATED"/>
    <property type="match status" value="1"/>
</dbReference>
<dbReference type="AlphaFoldDB" id="A0A852UW62"/>
<dbReference type="RefSeq" id="WP_376770511.1">
    <property type="nucleotide sequence ID" value="NZ_JACCCO010000002.1"/>
</dbReference>
<dbReference type="SMART" id="SM00530">
    <property type="entry name" value="HTH_XRE"/>
    <property type="match status" value="1"/>
</dbReference>
<dbReference type="PROSITE" id="PS50943">
    <property type="entry name" value="HTH_CROC1"/>
    <property type="match status" value="1"/>
</dbReference>
<proteinExistence type="predicted"/>
<dbReference type="Proteomes" id="UP000576393">
    <property type="component" value="Unassembled WGS sequence"/>
</dbReference>
<evidence type="ECO:0000259" key="2">
    <source>
        <dbReference type="PROSITE" id="PS50943"/>
    </source>
</evidence>
<keyword evidence="4" id="KW-1185">Reference proteome</keyword>
<dbReference type="InterPro" id="IPR001387">
    <property type="entry name" value="Cro/C1-type_HTH"/>
</dbReference>
<dbReference type="GO" id="GO:0003677">
    <property type="term" value="F:DNA binding"/>
    <property type="evidence" value="ECO:0007669"/>
    <property type="project" value="UniProtKB-KW"/>
</dbReference>